<dbReference type="InterPro" id="IPR052520">
    <property type="entry name" value="ATL_DNA_repair"/>
</dbReference>
<sequence>MSEVFSEKVLKLIKKIPEGKVATYGQIAALAGKPQGSRGVAWLLHSCSESHKLPWQRVLNSKGKISFPPGTKSYRQQKKLLISEGVQFGEGDVIDMSVFQWKKKVAPVKRASQKPRMFS</sequence>
<name>K7YTG5_BDEBC</name>
<dbReference type="GO" id="GO:0006281">
    <property type="term" value="P:DNA repair"/>
    <property type="evidence" value="ECO:0007669"/>
    <property type="project" value="InterPro"/>
</dbReference>
<keyword evidence="3" id="KW-0489">Methyltransferase</keyword>
<dbReference type="CDD" id="cd06445">
    <property type="entry name" value="ATase"/>
    <property type="match status" value="1"/>
</dbReference>
<keyword evidence="3" id="KW-0808">Transferase</keyword>
<dbReference type="PATRIC" id="fig|1069642.3.peg.3509"/>
<dbReference type="HOGENOM" id="CLU_000445_52_5_7"/>
<dbReference type="AlphaFoldDB" id="K7YTG5"/>
<dbReference type="PANTHER" id="PTHR42942:SF1">
    <property type="entry name" value="ALKYLTRANSFERASE-LIKE PROTEIN 1"/>
    <property type="match status" value="1"/>
</dbReference>
<feature type="domain" description="Methylated-DNA-[protein]-cysteine S-methyltransferase DNA binding" evidence="2">
    <location>
        <begin position="5"/>
        <end position="86"/>
    </location>
</feature>
<dbReference type="STRING" id="1069642.Bdt_3546"/>
<dbReference type="OrthoDB" id="9132167at2"/>
<protein>
    <submittedName>
        <fullName evidence="3">Putative methylated-DNA methyltransferase</fullName>
    </submittedName>
</protein>
<organism evidence="3 4">
    <name type="scientific">Bdellovibrio bacteriovorus str. Tiberius</name>
    <dbReference type="NCBI Taxonomy" id="1069642"/>
    <lineage>
        <taxon>Bacteria</taxon>
        <taxon>Pseudomonadati</taxon>
        <taxon>Bdellovibrionota</taxon>
        <taxon>Bdellovibrionia</taxon>
        <taxon>Bdellovibrionales</taxon>
        <taxon>Pseudobdellovibrionaceae</taxon>
        <taxon>Bdellovibrio</taxon>
    </lineage>
</organism>
<dbReference type="RefSeq" id="WP_015092629.1">
    <property type="nucleotide sequence ID" value="NC_019567.1"/>
</dbReference>
<keyword evidence="1" id="KW-0227">DNA damage</keyword>
<dbReference type="GO" id="GO:0032259">
    <property type="term" value="P:methylation"/>
    <property type="evidence" value="ECO:0007669"/>
    <property type="project" value="UniProtKB-KW"/>
</dbReference>
<dbReference type="KEGG" id="bbat:Bdt_3546"/>
<evidence type="ECO:0000259" key="2">
    <source>
        <dbReference type="Pfam" id="PF01035"/>
    </source>
</evidence>
<reference evidence="3 4" key="1">
    <citation type="journal article" date="2012" name="BMC Genomics">
        <title>Genome analysis of a simultaneously predatory and prey-independent, novel Bdellovibrio bacteriovorus from the River Tiber, supports in silico predictions of both ancient and recent lateral gene transfer from diverse bacteria.</title>
        <authorList>
            <person name="Hobley L."/>
            <person name="Lerner T.R."/>
            <person name="Williams L.E."/>
            <person name="Lambert C."/>
            <person name="Till R."/>
            <person name="Milner D.S."/>
            <person name="Basford S.M."/>
            <person name="Capeness M.J."/>
            <person name="Fenton A.K."/>
            <person name="Atterbury R.J."/>
            <person name="Harris M.A."/>
            <person name="Sockett R.E."/>
        </authorList>
    </citation>
    <scope>NUCLEOTIDE SEQUENCE [LARGE SCALE GENOMIC DNA]</scope>
    <source>
        <strain evidence="3 4">Tiberius</strain>
    </source>
</reference>
<dbReference type="Gene3D" id="1.10.10.10">
    <property type="entry name" value="Winged helix-like DNA-binding domain superfamily/Winged helix DNA-binding domain"/>
    <property type="match status" value="1"/>
</dbReference>
<dbReference type="GO" id="GO:0008168">
    <property type="term" value="F:methyltransferase activity"/>
    <property type="evidence" value="ECO:0007669"/>
    <property type="project" value="UniProtKB-KW"/>
</dbReference>
<gene>
    <name evidence="3" type="primary">ybaZ</name>
    <name evidence="3" type="ORF">Bdt_3546</name>
</gene>
<dbReference type="SUPFAM" id="SSF46767">
    <property type="entry name" value="Methylated DNA-protein cysteine methyltransferase, C-terminal domain"/>
    <property type="match status" value="1"/>
</dbReference>
<dbReference type="InterPro" id="IPR036217">
    <property type="entry name" value="MethylDNA_cys_MeTrfase_DNAb"/>
</dbReference>
<dbReference type="InterPro" id="IPR036388">
    <property type="entry name" value="WH-like_DNA-bd_sf"/>
</dbReference>
<dbReference type="InterPro" id="IPR014048">
    <property type="entry name" value="MethylDNA_cys_MeTrfase_DNA-bd"/>
</dbReference>
<accession>K7YTG5</accession>
<dbReference type="Proteomes" id="UP000010074">
    <property type="component" value="Chromosome"/>
</dbReference>
<evidence type="ECO:0000256" key="1">
    <source>
        <dbReference type="ARBA" id="ARBA00022763"/>
    </source>
</evidence>
<dbReference type="EMBL" id="CP002930">
    <property type="protein sequence ID" value="AFY03221.1"/>
    <property type="molecule type" value="Genomic_DNA"/>
</dbReference>
<evidence type="ECO:0000313" key="4">
    <source>
        <dbReference type="Proteomes" id="UP000010074"/>
    </source>
</evidence>
<proteinExistence type="predicted"/>
<dbReference type="Pfam" id="PF01035">
    <property type="entry name" value="DNA_binding_1"/>
    <property type="match status" value="1"/>
</dbReference>
<dbReference type="PANTHER" id="PTHR42942">
    <property type="entry name" value="6-O-METHYLGUANINE DNA METHYLTRANSFERASE"/>
    <property type="match status" value="1"/>
</dbReference>
<evidence type="ECO:0000313" key="3">
    <source>
        <dbReference type="EMBL" id="AFY03221.1"/>
    </source>
</evidence>